<gene>
    <name evidence="1" type="ORF">HMPREF0765_0236</name>
</gene>
<organism evidence="1 2">
    <name type="scientific">Sphingobacterium spiritivorum ATCC 33300</name>
    <dbReference type="NCBI Taxonomy" id="525372"/>
    <lineage>
        <taxon>Bacteria</taxon>
        <taxon>Pseudomonadati</taxon>
        <taxon>Bacteroidota</taxon>
        <taxon>Sphingobacteriia</taxon>
        <taxon>Sphingobacteriales</taxon>
        <taxon>Sphingobacteriaceae</taxon>
        <taxon>Sphingobacterium</taxon>
    </lineage>
</organism>
<dbReference type="EMBL" id="ACHB01000003">
    <property type="protein sequence ID" value="EEI94250.1"/>
    <property type="molecule type" value="Genomic_DNA"/>
</dbReference>
<evidence type="ECO:0000313" key="2">
    <source>
        <dbReference type="Proteomes" id="UP000006241"/>
    </source>
</evidence>
<dbReference type="AlphaFoldDB" id="C2FSD0"/>
<dbReference type="Proteomes" id="UP000006241">
    <property type="component" value="Unassembled WGS sequence"/>
</dbReference>
<name>C2FSD0_SPHSI</name>
<reference evidence="1 2" key="1">
    <citation type="submission" date="2009-01" db="EMBL/GenBank/DDBJ databases">
        <authorList>
            <person name="Qin X."/>
            <person name="Bachman B."/>
            <person name="Battles P."/>
            <person name="Bell A."/>
            <person name="Bess C."/>
            <person name="Bickham C."/>
            <person name="Chaboub L."/>
            <person name="Chen D."/>
            <person name="Coyle M."/>
            <person name="Deiros D.R."/>
            <person name="Dinh H."/>
            <person name="Forbes L."/>
            <person name="Fowler G."/>
            <person name="Francisco L."/>
            <person name="Fu Q."/>
            <person name="Gubbala S."/>
            <person name="Hale W."/>
            <person name="Han Y."/>
            <person name="Hemphill L."/>
            <person name="Highlander S.K."/>
            <person name="Hirani K."/>
            <person name="Hogues M."/>
            <person name="Jackson L."/>
            <person name="Jakkamsetti A."/>
            <person name="Javaid M."/>
            <person name="Jiang H."/>
            <person name="Korchina V."/>
            <person name="Kovar C."/>
            <person name="Lara F."/>
            <person name="Lee S."/>
            <person name="Mata R."/>
            <person name="Mathew T."/>
            <person name="Moen C."/>
            <person name="Morales K."/>
            <person name="Munidasa M."/>
            <person name="Nazareth L."/>
            <person name="Ngo R."/>
            <person name="Nguyen L."/>
            <person name="Okwuonu G."/>
            <person name="Ongeri F."/>
            <person name="Patil S."/>
            <person name="Petrosino J."/>
            <person name="Pham C."/>
            <person name="Pham P."/>
            <person name="Pu L.-L."/>
            <person name="Puazo M."/>
            <person name="Raj R."/>
            <person name="Reid J."/>
            <person name="Rouhana J."/>
            <person name="Saada N."/>
            <person name="Shang Y."/>
            <person name="Simmons D."/>
            <person name="Thornton R."/>
            <person name="Warren J."/>
            <person name="Weissenberger G."/>
            <person name="Zhang J."/>
            <person name="Zhang L."/>
            <person name="Zhou C."/>
            <person name="Zhu D."/>
            <person name="Muzny D."/>
            <person name="Worley K."/>
            <person name="Gibbs R."/>
        </authorList>
    </citation>
    <scope>NUCLEOTIDE SEQUENCE [LARGE SCALE GENOMIC DNA]</scope>
    <source>
        <strain evidence="1 2">ATCC 33300</strain>
    </source>
</reference>
<protein>
    <submittedName>
        <fullName evidence="1">Uncharacterized protein</fullName>
    </submittedName>
</protein>
<sequence>MGVQYTSYSNTYDVRDCAKLHNYKTKTAAVFQNYNRLSISKV</sequence>
<evidence type="ECO:0000313" key="1">
    <source>
        <dbReference type="EMBL" id="EEI94250.1"/>
    </source>
</evidence>
<accession>C2FSD0</accession>
<proteinExistence type="predicted"/>
<comment type="caution">
    <text evidence="1">The sequence shown here is derived from an EMBL/GenBank/DDBJ whole genome shotgun (WGS) entry which is preliminary data.</text>
</comment>
<dbReference type="HOGENOM" id="CLU_3258021_0_0_10"/>